<dbReference type="GeneID" id="105041270"/>
<comment type="subcellular location">
    <subcellularLocation>
        <location evidence="1">Membrane</location>
        <topology evidence="1">Single-pass membrane protein</topology>
    </subcellularLocation>
</comment>
<dbReference type="Gene3D" id="3.30.200.20">
    <property type="entry name" value="Phosphorylase Kinase, domain 1"/>
    <property type="match status" value="1"/>
</dbReference>
<reference evidence="15" key="1">
    <citation type="submission" date="2025-08" db="UniProtKB">
        <authorList>
            <consortium name="RefSeq"/>
        </authorList>
    </citation>
    <scope>IDENTIFICATION</scope>
</reference>
<evidence type="ECO:0000256" key="8">
    <source>
        <dbReference type="ARBA" id="ARBA00022989"/>
    </source>
</evidence>
<dbReference type="InterPro" id="IPR032675">
    <property type="entry name" value="LRR_dom_sf"/>
</dbReference>
<evidence type="ECO:0000256" key="1">
    <source>
        <dbReference type="ARBA" id="ARBA00004167"/>
    </source>
</evidence>
<dbReference type="RefSeq" id="XP_019704450.1">
    <property type="nucleotide sequence ID" value="XM_019848891.1"/>
</dbReference>
<keyword evidence="14" id="KW-1185">Reference proteome</keyword>
<dbReference type="Pfam" id="PF00560">
    <property type="entry name" value="LRR_1"/>
    <property type="match status" value="5"/>
</dbReference>
<dbReference type="PANTHER" id="PTHR48007">
    <property type="entry name" value="LEUCINE-RICH REPEAT RECEPTOR-LIKE PROTEIN KINASE PXC1"/>
    <property type="match status" value="1"/>
</dbReference>
<dbReference type="Pfam" id="PF08263">
    <property type="entry name" value="LRRNT_2"/>
    <property type="match status" value="1"/>
</dbReference>
<dbReference type="SUPFAM" id="SSF52058">
    <property type="entry name" value="L domain-like"/>
    <property type="match status" value="1"/>
</dbReference>
<dbReference type="FunFam" id="3.80.10.10:FF:000722">
    <property type="entry name" value="Leucine-rich repeat receptor-like protein kinase"/>
    <property type="match status" value="1"/>
</dbReference>
<dbReference type="SMART" id="SM00220">
    <property type="entry name" value="S_TKc"/>
    <property type="match status" value="1"/>
</dbReference>
<evidence type="ECO:0000256" key="2">
    <source>
        <dbReference type="ARBA" id="ARBA00008684"/>
    </source>
</evidence>
<protein>
    <submittedName>
        <fullName evidence="15">Receptor protein kinase-like protein ZAR1</fullName>
    </submittedName>
</protein>
<dbReference type="InterPro" id="IPR011009">
    <property type="entry name" value="Kinase-like_dom_sf"/>
</dbReference>
<dbReference type="Pfam" id="PF00069">
    <property type="entry name" value="Pkinase"/>
    <property type="match status" value="1"/>
</dbReference>
<keyword evidence="4" id="KW-0433">Leucine-rich repeat</keyword>
<dbReference type="InterPro" id="IPR046959">
    <property type="entry name" value="PRK1-6/SRF4-like"/>
</dbReference>
<evidence type="ECO:0000256" key="6">
    <source>
        <dbReference type="ARBA" id="ARBA00022729"/>
    </source>
</evidence>
<dbReference type="Proteomes" id="UP000504607">
    <property type="component" value="Chromosome 3"/>
</dbReference>
<evidence type="ECO:0000256" key="3">
    <source>
        <dbReference type="ARBA" id="ARBA00022553"/>
    </source>
</evidence>
<keyword evidence="5 12" id="KW-0812">Transmembrane</keyword>
<feature type="domain" description="Protein kinase" evidence="13">
    <location>
        <begin position="436"/>
        <end position="730"/>
    </location>
</feature>
<dbReference type="PANTHER" id="PTHR48007:SF83">
    <property type="entry name" value="PROTEIN KINASE DOMAIN-CONTAINING PROTEIN"/>
    <property type="match status" value="1"/>
</dbReference>
<evidence type="ECO:0000256" key="5">
    <source>
        <dbReference type="ARBA" id="ARBA00022692"/>
    </source>
</evidence>
<dbReference type="InterPro" id="IPR001611">
    <property type="entry name" value="Leu-rich_rpt"/>
</dbReference>
<comment type="similarity">
    <text evidence="2">Belongs to the protein kinase superfamily. Ser/Thr protein kinase family.</text>
</comment>
<keyword evidence="10" id="KW-0325">Glycoprotein</keyword>
<dbReference type="AlphaFoldDB" id="A0A6J0PFF8"/>
<dbReference type="InterPro" id="IPR008271">
    <property type="entry name" value="Ser/Thr_kinase_AS"/>
</dbReference>
<evidence type="ECO:0000256" key="12">
    <source>
        <dbReference type="SAM" id="Phobius"/>
    </source>
</evidence>
<dbReference type="PROSITE" id="PS50011">
    <property type="entry name" value="PROTEIN_KINASE_DOM"/>
    <property type="match status" value="1"/>
</dbReference>
<evidence type="ECO:0000313" key="14">
    <source>
        <dbReference type="Proteomes" id="UP000504607"/>
    </source>
</evidence>
<dbReference type="GO" id="GO:0016020">
    <property type="term" value="C:membrane"/>
    <property type="evidence" value="ECO:0007669"/>
    <property type="project" value="UniProtKB-SubCell"/>
</dbReference>
<dbReference type="FunFam" id="3.80.10.10:FF:000275">
    <property type="entry name" value="Leucine-rich repeat receptor-like protein kinase"/>
    <property type="match status" value="1"/>
</dbReference>
<dbReference type="GO" id="GO:0004672">
    <property type="term" value="F:protein kinase activity"/>
    <property type="evidence" value="ECO:0007669"/>
    <property type="project" value="InterPro"/>
</dbReference>
<name>A0A6J0PFF8_ELAGV</name>
<dbReference type="PROSITE" id="PS00108">
    <property type="entry name" value="PROTEIN_KINASE_ST"/>
    <property type="match status" value="1"/>
</dbReference>
<evidence type="ECO:0000313" key="15">
    <source>
        <dbReference type="RefSeq" id="XP_019704450.1"/>
    </source>
</evidence>
<keyword evidence="3" id="KW-0597">Phosphoprotein</keyword>
<gene>
    <name evidence="15" type="primary">LOC105041270</name>
</gene>
<dbReference type="SUPFAM" id="SSF56112">
    <property type="entry name" value="Protein kinase-like (PK-like)"/>
    <property type="match status" value="1"/>
</dbReference>
<dbReference type="InterPro" id="IPR013210">
    <property type="entry name" value="LRR_N_plant-typ"/>
</dbReference>
<keyword evidence="7" id="KW-0677">Repeat</keyword>
<evidence type="ECO:0000256" key="11">
    <source>
        <dbReference type="SAM" id="MobiDB-lite"/>
    </source>
</evidence>
<feature type="region of interest" description="Disordered" evidence="11">
    <location>
        <begin position="308"/>
        <end position="344"/>
    </location>
</feature>
<feature type="compositionally biased region" description="Low complexity" evidence="11">
    <location>
        <begin position="312"/>
        <end position="327"/>
    </location>
</feature>
<dbReference type="InterPro" id="IPR000719">
    <property type="entry name" value="Prot_kinase_dom"/>
</dbReference>
<dbReference type="InParanoid" id="A0A6J0PFF8"/>
<dbReference type="Gene3D" id="1.10.510.10">
    <property type="entry name" value="Transferase(Phosphotransferase) domain 1"/>
    <property type="match status" value="1"/>
</dbReference>
<dbReference type="FunFam" id="3.30.200.20:FF:000467">
    <property type="entry name" value="Leucine-rich repeat receptor-like protein kinase"/>
    <property type="match status" value="1"/>
</dbReference>
<dbReference type="CDD" id="cd14066">
    <property type="entry name" value="STKc_IRAK"/>
    <property type="match status" value="1"/>
</dbReference>
<sequence>MRRRRLKCLLVWWEAAHPPLLLHLHPFSYQTFFPLPSGLSAQQSTYIFPVGALNEEGVALLSFKASISEDPEGSLANWNSSSLDPCSWNGITCKEGAVVSVALPKNKLLGSLPSSLGSLPSLRHINLRSNRLQGRLPPGLFAARGLQSLVLSGNSLSGPLPPEIGKLFYLQNLDLSDNSLNGSIPVALFQCKGLKSLDISHNNFTNSLPIGLGSNLAGLEKLNLSYNRLNGSIPSDIGNLSSLQGTVDLSHNVFSGAIPTSLGSLPEKVYIDLTYNNLSGPIPQNGALVNRGPTAFIGNPGLCGTPLKNPCSSGTPGSSPSTLPSLPKNYPPPASEANNSQKSNHRGLSKSAVIAIVVSDVVAIGLMAVVFFYCYQMAVSSNGEEEGGKSNTGSKGGKKCVCFRKDESEQQSDNVEQIDLIPLDHRVQFDLDELLKASAFVLGKSGIGIVYKVVLEEGLTLAVRRLGEGGSQRFKEFQTEVEAIAKVRHPNIVALRAYYWSIEEKLLIYDYIPNGTLSAAIHGTGGNVNFSPLSWDARLKIMKGIAKGLAFLHEFSPKKYVHGDLKPNNILLDMKMEAYISDFGLGHLANIAGESPMMQSTEKPQNQISDVAVSPIMSGALSYQAPEAFTTLKPSQKWDVYSYGVILLELISGRSPVVLMDNSEMDLVRWVQFCIDERKPLLDVLDPFLAKEPEKEDQIIAVLKIALACVQFNPEKRPAVRHVSDTLERLSTRS</sequence>
<organism evidence="14 15">
    <name type="scientific">Elaeis guineensis var. tenera</name>
    <name type="common">Oil palm</name>
    <dbReference type="NCBI Taxonomy" id="51953"/>
    <lineage>
        <taxon>Eukaryota</taxon>
        <taxon>Viridiplantae</taxon>
        <taxon>Streptophyta</taxon>
        <taxon>Embryophyta</taxon>
        <taxon>Tracheophyta</taxon>
        <taxon>Spermatophyta</taxon>
        <taxon>Magnoliopsida</taxon>
        <taxon>Liliopsida</taxon>
        <taxon>Arecaceae</taxon>
        <taxon>Arecoideae</taxon>
        <taxon>Cocoseae</taxon>
        <taxon>Elaeidinae</taxon>
        <taxon>Elaeis</taxon>
    </lineage>
</organism>
<keyword evidence="8 12" id="KW-1133">Transmembrane helix</keyword>
<proteinExistence type="inferred from homology"/>
<evidence type="ECO:0000259" key="13">
    <source>
        <dbReference type="PROSITE" id="PS50011"/>
    </source>
</evidence>
<dbReference type="Gene3D" id="3.80.10.10">
    <property type="entry name" value="Ribonuclease Inhibitor"/>
    <property type="match status" value="2"/>
</dbReference>
<dbReference type="InterPro" id="IPR003591">
    <property type="entry name" value="Leu-rich_rpt_typical-subtyp"/>
</dbReference>
<dbReference type="GO" id="GO:0005524">
    <property type="term" value="F:ATP binding"/>
    <property type="evidence" value="ECO:0007669"/>
    <property type="project" value="InterPro"/>
</dbReference>
<keyword evidence="6" id="KW-0732">Signal</keyword>
<evidence type="ECO:0000256" key="9">
    <source>
        <dbReference type="ARBA" id="ARBA00023136"/>
    </source>
</evidence>
<evidence type="ECO:0000256" key="10">
    <source>
        <dbReference type="ARBA" id="ARBA00023180"/>
    </source>
</evidence>
<dbReference type="PRINTS" id="PR00019">
    <property type="entry name" value="LEURICHRPT"/>
</dbReference>
<dbReference type="OrthoDB" id="4062651at2759"/>
<dbReference type="KEGG" id="egu:105041270"/>
<feature type="transmembrane region" description="Helical" evidence="12">
    <location>
        <begin position="352"/>
        <end position="373"/>
    </location>
</feature>
<evidence type="ECO:0000256" key="7">
    <source>
        <dbReference type="ARBA" id="ARBA00022737"/>
    </source>
</evidence>
<dbReference type="SMART" id="SM00369">
    <property type="entry name" value="LRR_TYP"/>
    <property type="match status" value="3"/>
</dbReference>
<keyword evidence="9 12" id="KW-0472">Membrane</keyword>
<evidence type="ECO:0000256" key="4">
    <source>
        <dbReference type="ARBA" id="ARBA00022614"/>
    </source>
</evidence>
<accession>A0A6J0PFF8</accession>